<gene>
    <name evidence="1" type="ORF">LIER_15675</name>
</gene>
<evidence type="ECO:0000313" key="1">
    <source>
        <dbReference type="EMBL" id="GAA0158728.1"/>
    </source>
</evidence>
<keyword evidence="2" id="KW-1185">Reference proteome</keyword>
<dbReference type="Proteomes" id="UP001454036">
    <property type="component" value="Unassembled WGS sequence"/>
</dbReference>
<comment type="caution">
    <text evidence="1">The sequence shown here is derived from an EMBL/GenBank/DDBJ whole genome shotgun (WGS) entry which is preliminary data.</text>
</comment>
<dbReference type="AlphaFoldDB" id="A0AAV3Q691"/>
<evidence type="ECO:0008006" key="3">
    <source>
        <dbReference type="Google" id="ProtNLM"/>
    </source>
</evidence>
<dbReference type="PANTHER" id="PTHR11439:SF440">
    <property type="entry name" value="INTEGRASE CATALYTIC DOMAIN-CONTAINING PROTEIN"/>
    <property type="match status" value="1"/>
</dbReference>
<name>A0AAV3Q691_LITER</name>
<evidence type="ECO:0000313" key="2">
    <source>
        <dbReference type="Proteomes" id="UP001454036"/>
    </source>
</evidence>
<proteinExistence type="predicted"/>
<dbReference type="EMBL" id="BAABME010003419">
    <property type="protein sequence ID" value="GAA0158728.1"/>
    <property type="molecule type" value="Genomic_DNA"/>
</dbReference>
<dbReference type="PANTHER" id="PTHR11439">
    <property type="entry name" value="GAG-POL-RELATED RETROTRANSPOSON"/>
    <property type="match status" value="1"/>
</dbReference>
<reference evidence="1 2" key="1">
    <citation type="submission" date="2024-01" db="EMBL/GenBank/DDBJ databases">
        <title>The complete chloroplast genome sequence of Lithospermum erythrorhizon: insights into the phylogenetic relationship among Boraginaceae species and the maternal lineages of purple gromwells.</title>
        <authorList>
            <person name="Okada T."/>
            <person name="Watanabe K."/>
        </authorList>
    </citation>
    <scope>NUCLEOTIDE SEQUENCE [LARGE SCALE GENOMIC DNA]</scope>
</reference>
<protein>
    <recommendedName>
        <fullName evidence="3">Mitochondrial protein</fullName>
    </recommendedName>
</protein>
<accession>A0AAV3Q691</accession>
<organism evidence="1 2">
    <name type="scientific">Lithospermum erythrorhizon</name>
    <name type="common">Purple gromwell</name>
    <name type="synonym">Lithospermum officinale var. erythrorhizon</name>
    <dbReference type="NCBI Taxonomy" id="34254"/>
    <lineage>
        <taxon>Eukaryota</taxon>
        <taxon>Viridiplantae</taxon>
        <taxon>Streptophyta</taxon>
        <taxon>Embryophyta</taxon>
        <taxon>Tracheophyta</taxon>
        <taxon>Spermatophyta</taxon>
        <taxon>Magnoliopsida</taxon>
        <taxon>eudicotyledons</taxon>
        <taxon>Gunneridae</taxon>
        <taxon>Pentapetalae</taxon>
        <taxon>asterids</taxon>
        <taxon>lamiids</taxon>
        <taxon>Boraginales</taxon>
        <taxon>Boraginaceae</taxon>
        <taxon>Boraginoideae</taxon>
        <taxon>Lithospermeae</taxon>
        <taxon>Lithospermum</taxon>
    </lineage>
</organism>
<sequence>MNLKLKILESEDIFLGMEIARSHEGISISQRKYALDLRKKTGKLIYLSHTRLDIAFAVSLVSQYMHDPHQGHLDAVYKILRYLKQSAGKGLFFKKTRDRTVQVFTDADWAGSIDDRKSTSGYCTIVWGNLVT</sequence>